<dbReference type="PROSITE" id="PS51257">
    <property type="entry name" value="PROKAR_LIPOPROTEIN"/>
    <property type="match status" value="1"/>
</dbReference>
<dbReference type="Pfam" id="PF25967">
    <property type="entry name" value="RND-MFP_C"/>
    <property type="match status" value="1"/>
</dbReference>
<dbReference type="InterPro" id="IPR058792">
    <property type="entry name" value="Beta-barrel_RND_2"/>
</dbReference>
<evidence type="ECO:0000259" key="5">
    <source>
        <dbReference type="Pfam" id="PF25917"/>
    </source>
</evidence>
<name>A0A9W6GLY1_9FUSO</name>
<dbReference type="Gene3D" id="1.10.287.470">
    <property type="entry name" value="Helix hairpin bin"/>
    <property type="match status" value="1"/>
</dbReference>
<dbReference type="AlphaFoldDB" id="A0A9W6GLY1"/>
<feature type="domain" description="Multidrug resistance protein MdtA-like barrel-sandwich hybrid" evidence="5">
    <location>
        <begin position="60"/>
        <end position="194"/>
    </location>
</feature>
<comment type="subcellular location">
    <subcellularLocation>
        <location evidence="1">Cell envelope</location>
    </subcellularLocation>
</comment>
<dbReference type="Pfam" id="PF25954">
    <property type="entry name" value="Beta-barrel_RND_2"/>
    <property type="match status" value="1"/>
</dbReference>
<evidence type="ECO:0000259" key="4">
    <source>
        <dbReference type="Pfam" id="PF25876"/>
    </source>
</evidence>
<evidence type="ECO:0000259" key="7">
    <source>
        <dbReference type="Pfam" id="PF25967"/>
    </source>
</evidence>
<dbReference type="Gene3D" id="2.40.30.170">
    <property type="match status" value="1"/>
</dbReference>
<dbReference type="InterPro" id="IPR058627">
    <property type="entry name" value="MdtA-like_C"/>
</dbReference>
<dbReference type="Pfam" id="PF25876">
    <property type="entry name" value="HH_MFP_RND"/>
    <property type="match status" value="1"/>
</dbReference>
<accession>A0A9W6GLY1</accession>
<protein>
    <submittedName>
        <fullName evidence="8">Hemolysin secretion protein D</fullName>
    </submittedName>
</protein>
<dbReference type="Gene3D" id="2.40.50.100">
    <property type="match status" value="1"/>
</dbReference>
<reference evidence="8" key="1">
    <citation type="submission" date="2022-12" db="EMBL/GenBank/DDBJ databases">
        <title>Reference genome sequencing for broad-spectrum identification of bacterial and archaeal isolates by mass spectrometry.</title>
        <authorList>
            <person name="Sekiguchi Y."/>
            <person name="Tourlousse D.M."/>
        </authorList>
    </citation>
    <scope>NUCLEOTIDE SEQUENCE</scope>
    <source>
        <strain evidence="8">10succ1</strain>
    </source>
</reference>
<comment type="caution">
    <text evidence="8">The sequence shown here is derived from an EMBL/GenBank/DDBJ whole genome shotgun (WGS) entry which is preliminary data.</text>
</comment>
<organism evidence="8 9">
    <name type="scientific">Propionigenium maris DSM 9537</name>
    <dbReference type="NCBI Taxonomy" id="1123000"/>
    <lineage>
        <taxon>Bacteria</taxon>
        <taxon>Fusobacteriati</taxon>
        <taxon>Fusobacteriota</taxon>
        <taxon>Fusobacteriia</taxon>
        <taxon>Fusobacteriales</taxon>
        <taxon>Fusobacteriaceae</taxon>
        <taxon>Propionigenium</taxon>
    </lineage>
</organism>
<comment type="similarity">
    <text evidence="2">Belongs to the membrane fusion protein (MFP) (TC 8.A.1) family.</text>
</comment>
<dbReference type="PANTHER" id="PTHR30469">
    <property type="entry name" value="MULTIDRUG RESISTANCE PROTEIN MDTA"/>
    <property type="match status" value="1"/>
</dbReference>
<dbReference type="SUPFAM" id="SSF111369">
    <property type="entry name" value="HlyD-like secretion proteins"/>
    <property type="match status" value="1"/>
</dbReference>
<dbReference type="GO" id="GO:1990281">
    <property type="term" value="C:efflux pump complex"/>
    <property type="evidence" value="ECO:0007669"/>
    <property type="project" value="TreeGrafter"/>
</dbReference>
<gene>
    <name evidence="8" type="ORF">PM10SUCC1_15060</name>
</gene>
<dbReference type="NCBIfam" id="TIGR01730">
    <property type="entry name" value="RND_mfp"/>
    <property type="match status" value="1"/>
</dbReference>
<dbReference type="InterPro" id="IPR058624">
    <property type="entry name" value="MdtA-like_HH"/>
</dbReference>
<keyword evidence="9" id="KW-1185">Reference proteome</keyword>
<evidence type="ECO:0000313" key="8">
    <source>
        <dbReference type="EMBL" id="GLI55992.1"/>
    </source>
</evidence>
<sequence length="364" mass="39039">MKTKVTILSLVILTLTFMGCGKEETEEKEVLRNVVYTRVSESTSTVEKTFSGTVKGATEANISFRVPGNLMTKYVGLGAAVRQGEVIAALDPQDYQINYAEAKATLAEAQADVTRTAADFRRYRELFLNDNASKAEYDNSKAAYQAALARLDASRERVSFAELQLSYTKLVAPFSGTITVEMADESENLGAGSPVFTLVREESPEVQIFLPEDFTNQVKVGEPVVITVSALGGESFSGVVKEIGSGITGIGNTFPAKIAITDASTSIKTGMTAQVSLGLTNPNAGRLLIPLSAVTEDGSGNRFVYVISSVEDRETVLAKREVKLGTLIGREIEIISGLESGDRVVTAGVNYVYDGQKVKVSTQN</sequence>
<evidence type="ECO:0000256" key="2">
    <source>
        <dbReference type="ARBA" id="ARBA00009477"/>
    </source>
</evidence>
<evidence type="ECO:0000313" key="9">
    <source>
        <dbReference type="Proteomes" id="UP001144471"/>
    </source>
</evidence>
<feature type="domain" description="Multidrug resistance protein MdtA-like C-terminal permuted SH3" evidence="7">
    <location>
        <begin position="287"/>
        <end position="350"/>
    </location>
</feature>
<proteinExistence type="inferred from homology"/>
<dbReference type="InterPro" id="IPR006143">
    <property type="entry name" value="RND_pump_MFP"/>
</dbReference>
<dbReference type="Proteomes" id="UP001144471">
    <property type="component" value="Unassembled WGS sequence"/>
</dbReference>
<dbReference type="Pfam" id="PF25917">
    <property type="entry name" value="BSH_RND"/>
    <property type="match status" value="1"/>
</dbReference>
<dbReference type="GO" id="GO:0015562">
    <property type="term" value="F:efflux transmembrane transporter activity"/>
    <property type="evidence" value="ECO:0007669"/>
    <property type="project" value="TreeGrafter"/>
</dbReference>
<dbReference type="Gene3D" id="2.40.420.20">
    <property type="match status" value="1"/>
</dbReference>
<feature type="domain" description="CusB-like beta-barrel" evidence="6">
    <location>
        <begin position="207"/>
        <end position="278"/>
    </location>
</feature>
<keyword evidence="3" id="KW-0813">Transport</keyword>
<dbReference type="EMBL" id="BSDY01000006">
    <property type="protein sequence ID" value="GLI55992.1"/>
    <property type="molecule type" value="Genomic_DNA"/>
</dbReference>
<evidence type="ECO:0000256" key="1">
    <source>
        <dbReference type="ARBA" id="ARBA00004196"/>
    </source>
</evidence>
<feature type="domain" description="Multidrug resistance protein MdtA-like alpha-helical hairpin" evidence="4">
    <location>
        <begin position="99"/>
        <end position="168"/>
    </location>
</feature>
<evidence type="ECO:0000256" key="3">
    <source>
        <dbReference type="ARBA" id="ARBA00022448"/>
    </source>
</evidence>
<evidence type="ECO:0000259" key="6">
    <source>
        <dbReference type="Pfam" id="PF25954"/>
    </source>
</evidence>
<dbReference type="InterPro" id="IPR058625">
    <property type="entry name" value="MdtA-like_BSH"/>
</dbReference>
<dbReference type="RefSeq" id="WP_281834829.1">
    <property type="nucleotide sequence ID" value="NZ_BSDY01000006.1"/>
</dbReference>